<dbReference type="InterPro" id="IPR011639">
    <property type="entry name" value="MethylTrfase_TaqI-like_dom"/>
</dbReference>
<dbReference type="Pfam" id="PF07669">
    <property type="entry name" value="Eco57I"/>
    <property type="match status" value="1"/>
</dbReference>
<keyword evidence="4" id="KW-0949">S-adenosyl-L-methionine</keyword>
<accession>A0A430RB59</accession>
<evidence type="ECO:0000313" key="9">
    <source>
        <dbReference type="Proteomes" id="UP000286910"/>
    </source>
</evidence>
<feature type="domain" description="Type II methyltransferase M.TaqI-like" evidence="7">
    <location>
        <begin position="458"/>
        <end position="707"/>
    </location>
</feature>
<dbReference type="SUPFAM" id="SSF53335">
    <property type="entry name" value="S-adenosyl-L-methionine-dependent methyltransferases"/>
    <property type="match status" value="1"/>
</dbReference>
<evidence type="ECO:0000313" key="8">
    <source>
        <dbReference type="EMBL" id="RTH04607.1"/>
    </source>
</evidence>
<dbReference type="Proteomes" id="UP000286910">
    <property type="component" value="Unassembled WGS sequence"/>
</dbReference>
<organism evidence="8 9">
    <name type="scientific">Thermus scotoductus</name>
    <dbReference type="NCBI Taxonomy" id="37636"/>
    <lineage>
        <taxon>Bacteria</taxon>
        <taxon>Thermotogati</taxon>
        <taxon>Deinococcota</taxon>
        <taxon>Deinococci</taxon>
        <taxon>Thermales</taxon>
        <taxon>Thermaceae</taxon>
        <taxon>Thermus</taxon>
    </lineage>
</organism>
<evidence type="ECO:0000256" key="3">
    <source>
        <dbReference type="ARBA" id="ARBA00022679"/>
    </source>
</evidence>
<evidence type="ECO:0000256" key="2">
    <source>
        <dbReference type="ARBA" id="ARBA00022603"/>
    </source>
</evidence>
<comment type="caution">
    <text evidence="8">The sequence shown here is derived from an EMBL/GenBank/DDBJ whole genome shotgun (WGS) entry which is preliminary data.</text>
</comment>
<feature type="coiled-coil region" evidence="6">
    <location>
        <begin position="1066"/>
        <end position="1115"/>
    </location>
</feature>
<dbReference type="GO" id="GO:0003676">
    <property type="term" value="F:nucleic acid binding"/>
    <property type="evidence" value="ECO:0007669"/>
    <property type="project" value="InterPro"/>
</dbReference>
<dbReference type="RefSeq" id="WP_126177632.1">
    <property type="nucleotide sequence ID" value="NZ_PELN01000055.1"/>
</dbReference>
<dbReference type="EMBL" id="PELR01000111">
    <property type="protein sequence ID" value="RTH04607.1"/>
    <property type="molecule type" value="Genomic_DNA"/>
</dbReference>
<dbReference type="PROSITE" id="PS00092">
    <property type="entry name" value="N6_MTASE"/>
    <property type="match status" value="1"/>
</dbReference>
<dbReference type="PRINTS" id="PR00507">
    <property type="entry name" value="N12N6MTFRASE"/>
</dbReference>
<evidence type="ECO:0000259" key="7">
    <source>
        <dbReference type="Pfam" id="PF07669"/>
    </source>
</evidence>
<reference evidence="8 9" key="1">
    <citation type="journal article" date="2019" name="Extremophiles">
        <title>Biogeography of thermophiles and predominance of Thermus scotoductus in domestic water heaters.</title>
        <authorList>
            <person name="Wilpiszeski R.L."/>
            <person name="Zhang Z."/>
            <person name="House C.H."/>
        </authorList>
    </citation>
    <scope>NUCLEOTIDE SEQUENCE [LARGE SCALE GENOMIC DNA]</scope>
    <source>
        <strain evidence="8 9">32_S32</strain>
    </source>
</reference>
<dbReference type="GO" id="GO:0009007">
    <property type="term" value="F:site-specific DNA-methyltransferase (adenine-specific) activity"/>
    <property type="evidence" value="ECO:0007669"/>
    <property type="project" value="UniProtKB-EC"/>
</dbReference>
<dbReference type="InterPro" id="IPR002052">
    <property type="entry name" value="DNA_methylase_N6_adenine_CS"/>
</dbReference>
<dbReference type="InterPro" id="IPR050953">
    <property type="entry name" value="N4_N6_ade-DNA_methylase"/>
</dbReference>
<dbReference type="EC" id="2.1.1.72" evidence="1"/>
<dbReference type="AlphaFoldDB" id="A0A430RB59"/>
<keyword evidence="2" id="KW-0489">Methyltransferase</keyword>
<dbReference type="GO" id="GO:0006304">
    <property type="term" value="P:DNA modification"/>
    <property type="evidence" value="ECO:0007669"/>
    <property type="project" value="InterPro"/>
</dbReference>
<evidence type="ECO:0000256" key="5">
    <source>
        <dbReference type="ARBA" id="ARBA00047942"/>
    </source>
</evidence>
<keyword evidence="3" id="KW-0808">Transferase</keyword>
<keyword evidence="6" id="KW-0175">Coiled coil</keyword>
<sequence>MSPSREEVVAHYADRLHQVLQKTIAQNPNEAEFRRAVEPLLEEFLREMGLEPLARAEYTLAQGRADAIFNRLVIEYERPGVLKPKPDAATRHAVQQVKDYLSGIAQRERHAKERLAGVAFDGHYLIFVRHMGERWVEEPPVEANPHSLKRFLTWLAGLASGIALTSENLNRDFSIEQLRTQTILRGLYQALEKALAEEGLVRQLFEQWRIFFSEAIDYSETFGGRKLEPLKKWVRKAGLHIQTPEEAERFFFVLHTYFALLAKLLAWLALSRHMGVRLGAPVFSALAAADGETLQKRLGEMESGGIFRQYGILNLLEGDFFAWYLHAWSSEVERALRALIERLDEYDPTTLSLFPEETRDLFKKLYHYLLPREIRHNLGEYYTPDWLAWRLLVQLDNTFFAGTPSPNDEKLRQKLLSTRFLDPACGSGTFPVLVIGRMLELGRLLMVPERDLLEAILKNVVGFDLNPLAVLTARVNYLLAISDLLQYRQGDITIPIYLADSVRTPAEGQDLFSQGIFVFPTAVGDFQVPAALVTAPKRFDRFCEILESSIRSEVDPQAFLERTRRELDLNPSEWDDNARKLAEELYTKLLDLHRRGLNGLWARLLKNNFAPLTVGQFDYIVGNPPWVNWEHLPDNYRRSIAPLWARYEIFSHKGFDAILGKSKDDISVLMTYTVMDKLLKDKGRLGFVITQSVFKTGGGGQGFRRFRIPQGKEQFTPLAVIHVDDMVDLNPFEGASNRTAVMVLEKGKPTKYPVPYTVWRKKRGTRFTYDSTLDEVLSATRRLHFFAEPVDPKDPTSPWLTARPKVLKAVRKILGKSDYRARKGVTPSVNSVFWLIEALKRPDGLILIHNLTEGAKVEVGEVSETIEPDLLYPLLRGRDVKRWRAEPSAMILITHEPGMRLKAIPEKEMQTRYPRTYGYLKRFEQVLRRSAVFRRYFIRKKGGELVDAGPFYSMFNVGDYTFAPWKVVWREIASDLTAAVVSSREGKTIVPDHKLVLVACSSDIEAHFICALLNSSIVRFVALGYAIQTQFAPHLLDFIRIPRYNPTDPLHRRLSELSQAAHEAAQAGDEKRLEALEAEIDREAAKLWGLTEAELREIQESLRELEGEVPAAEEEA</sequence>
<name>A0A430RB59_THESC</name>
<evidence type="ECO:0000256" key="4">
    <source>
        <dbReference type="ARBA" id="ARBA00022691"/>
    </source>
</evidence>
<dbReference type="GO" id="GO:0032259">
    <property type="term" value="P:methylation"/>
    <property type="evidence" value="ECO:0007669"/>
    <property type="project" value="UniProtKB-KW"/>
</dbReference>
<dbReference type="InterPro" id="IPR029063">
    <property type="entry name" value="SAM-dependent_MTases_sf"/>
</dbReference>
<dbReference type="Gene3D" id="3.40.50.150">
    <property type="entry name" value="Vaccinia Virus protein VP39"/>
    <property type="match status" value="1"/>
</dbReference>
<evidence type="ECO:0000256" key="1">
    <source>
        <dbReference type="ARBA" id="ARBA00011900"/>
    </source>
</evidence>
<proteinExistence type="predicted"/>
<comment type="catalytic activity">
    <reaction evidence="5">
        <text>a 2'-deoxyadenosine in DNA + S-adenosyl-L-methionine = an N(6)-methyl-2'-deoxyadenosine in DNA + S-adenosyl-L-homocysteine + H(+)</text>
        <dbReference type="Rhea" id="RHEA:15197"/>
        <dbReference type="Rhea" id="RHEA-COMP:12418"/>
        <dbReference type="Rhea" id="RHEA-COMP:12419"/>
        <dbReference type="ChEBI" id="CHEBI:15378"/>
        <dbReference type="ChEBI" id="CHEBI:57856"/>
        <dbReference type="ChEBI" id="CHEBI:59789"/>
        <dbReference type="ChEBI" id="CHEBI:90615"/>
        <dbReference type="ChEBI" id="CHEBI:90616"/>
        <dbReference type="EC" id="2.1.1.72"/>
    </reaction>
</comment>
<dbReference type="PANTHER" id="PTHR33841:SF4">
    <property type="entry name" value="RESTRICTION MODIFICATION SYSTEM DNA SPECIFICITY DOMAIN"/>
    <property type="match status" value="1"/>
</dbReference>
<evidence type="ECO:0000256" key="6">
    <source>
        <dbReference type="SAM" id="Coils"/>
    </source>
</evidence>
<protein>
    <recommendedName>
        <fullName evidence="1">site-specific DNA-methyltransferase (adenine-specific)</fullName>
        <ecNumber evidence="1">2.1.1.72</ecNumber>
    </recommendedName>
</protein>
<gene>
    <name evidence="8" type="ORF">CSW45_04740</name>
</gene>
<dbReference type="PANTHER" id="PTHR33841">
    <property type="entry name" value="DNA METHYLTRANSFERASE YEEA-RELATED"/>
    <property type="match status" value="1"/>
</dbReference>